<evidence type="ECO:0000313" key="9">
    <source>
        <dbReference type="Proteomes" id="UP001183222"/>
    </source>
</evidence>
<dbReference type="SUPFAM" id="SSF46894">
    <property type="entry name" value="C-terminal effector domain of the bipartite response regulators"/>
    <property type="match status" value="1"/>
</dbReference>
<dbReference type="Pfam" id="PF00196">
    <property type="entry name" value="GerE"/>
    <property type="match status" value="1"/>
</dbReference>
<sequence length="224" mass="23044">MSGPVRVLVVDDDPLVRAALAMVLGGSGDCVLVGEATDGGEVPAAVAEHTPDVVLMDIRMPHVDGLTATERLRARAGGPEVIVLTTFDADASVLRALRAGASGFLLKDTPPAAIVDAVRRVAVGEPMLSPTVTRQLMAHVAEADGSAAGPDVRRAAALGSLDRLSEREREVALAVGRGLSNAQIAAEAYMSVASVKAHVSRLLTKLEAANRVQVALVVHDAGLA</sequence>
<dbReference type="InterPro" id="IPR011006">
    <property type="entry name" value="CheY-like_superfamily"/>
</dbReference>
<protein>
    <submittedName>
        <fullName evidence="8">Response regulator transcription factor</fullName>
    </submittedName>
</protein>
<dbReference type="PROSITE" id="PS50110">
    <property type="entry name" value="RESPONSE_REGULATORY"/>
    <property type="match status" value="1"/>
</dbReference>
<dbReference type="CDD" id="cd17535">
    <property type="entry name" value="REC_NarL-like"/>
    <property type="match status" value="1"/>
</dbReference>
<reference evidence="9" key="1">
    <citation type="submission" date="2023-07" db="EMBL/GenBank/DDBJ databases">
        <title>30 novel species of actinomycetes from the DSMZ collection.</title>
        <authorList>
            <person name="Nouioui I."/>
        </authorList>
    </citation>
    <scope>NUCLEOTIDE SEQUENCE [LARGE SCALE GENOMIC DNA]</scope>
    <source>
        <strain evidence="9">DSM 46792</strain>
    </source>
</reference>
<dbReference type="InterPro" id="IPR058245">
    <property type="entry name" value="NreC/VraR/RcsB-like_REC"/>
</dbReference>
<evidence type="ECO:0000256" key="3">
    <source>
        <dbReference type="ARBA" id="ARBA00023125"/>
    </source>
</evidence>
<dbReference type="InterPro" id="IPR016032">
    <property type="entry name" value="Sig_transdc_resp-reg_C-effctor"/>
</dbReference>
<evidence type="ECO:0000259" key="6">
    <source>
        <dbReference type="PROSITE" id="PS50043"/>
    </source>
</evidence>
<dbReference type="InterPro" id="IPR000792">
    <property type="entry name" value="Tscrpt_reg_LuxR_C"/>
</dbReference>
<feature type="modified residue" description="4-aspartylphosphate" evidence="5">
    <location>
        <position position="57"/>
    </location>
</feature>
<keyword evidence="4" id="KW-0804">Transcription</keyword>
<evidence type="ECO:0000259" key="7">
    <source>
        <dbReference type="PROSITE" id="PS50110"/>
    </source>
</evidence>
<keyword evidence="9" id="KW-1185">Reference proteome</keyword>
<feature type="domain" description="Response regulatory" evidence="7">
    <location>
        <begin position="6"/>
        <end position="122"/>
    </location>
</feature>
<dbReference type="InterPro" id="IPR001789">
    <property type="entry name" value="Sig_transdc_resp-reg_receiver"/>
</dbReference>
<keyword evidence="3" id="KW-0238">DNA-binding</keyword>
<evidence type="ECO:0000256" key="1">
    <source>
        <dbReference type="ARBA" id="ARBA00022553"/>
    </source>
</evidence>
<evidence type="ECO:0000313" key="8">
    <source>
        <dbReference type="EMBL" id="MDT0277062.1"/>
    </source>
</evidence>
<evidence type="ECO:0000256" key="5">
    <source>
        <dbReference type="PROSITE-ProRule" id="PRU00169"/>
    </source>
</evidence>
<dbReference type="SMART" id="SM00448">
    <property type="entry name" value="REC"/>
    <property type="match status" value="1"/>
</dbReference>
<keyword evidence="2" id="KW-0805">Transcription regulation</keyword>
<name>A0ABU2KA59_9ACTN</name>
<gene>
    <name evidence="8" type="ORF">RM425_14225</name>
</gene>
<dbReference type="InterPro" id="IPR039420">
    <property type="entry name" value="WalR-like"/>
</dbReference>
<dbReference type="Pfam" id="PF00072">
    <property type="entry name" value="Response_reg"/>
    <property type="match status" value="1"/>
</dbReference>
<proteinExistence type="predicted"/>
<feature type="domain" description="HTH luxR-type" evidence="6">
    <location>
        <begin position="157"/>
        <end position="222"/>
    </location>
</feature>
<keyword evidence="1 5" id="KW-0597">Phosphoprotein</keyword>
<dbReference type="Proteomes" id="UP001183222">
    <property type="component" value="Unassembled WGS sequence"/>
</dbReference>
<dbReference type="PROSITE" id="PS50043">
    <property type="entry name" value="HTH_LUXR_2"/>
    <property type="match status" value="1"/>
</dbReference>
<dbReference type="EMBL" id="JAVREI010000010">
    <property type="protein sequence ID" value="MDT0277062.1"/>
    <property type="molecule type" value="Genomic_DNA"/>
</dbReference>
<dbReference type="CDD" id="cd06170">
    <property type="entry name" value="LuxR_C_like"/>
    <property type="match status" value="1"/>
</dbReference>
<evidence type="ECO:0000256" key="4">
    <source>
        <dbReference type="ARBA" id="ARBA00023163"/>
    </source>
</evidence>
<dbReference type="PANTHER" id="PTHR43214:SF24">
    <property type="entry name" value="TRANSCRIPTIONAL REGULATORY PROTEIN NARL-RELATED"/>
    <property type="match status" value="1"/>
</dbReference>
<dbReference type="Gene3D" id="3.40.50.2300">
    <property type="match status" value="1"/>
</dbReference>
<dbReference type="SUPFAM" id="SSF52172">
    <property type="entry name" value="CheY-like"/>
    <property type="match status" value="1"/>
</dbReference>
<dbReference type="RefSeq" id="WP_311345874.1">
    <property type="nucleotide sequence ID" value="NZ_JAVREI010000010.1"/>
</dbReference>
<dbReference type="SMART" id="SM00421">
    <property type="entry name" value="HTH_LUXR"/>
    <property type="match status" value="1"/>
</dbReference>
<accession>A0ABU2KA59</accession>
<comment type="caution">
    <text evidence="8">The sequence shown here is derived from an EMBL/GenBank/DDBJ whole genome shotgun (WGS) entry which is preliminary data.</text>
</comment>
<evidence type="ECO:0000256" key="2">
    <source>
        <dbReference type="ARBA" id="ARBA00023015"/>
    </source>
</evidence>
<dbReference type="PANTHER" id="PTHR43214">
    <property type="entry name" value="TWO-COMPONENT RESPONSE REGULATOR"/>
    <property type="match status" value="1"/>
</dbReference>
<dbReference type="PRINTS" id="PR00038">
    <property type="entry name" value="HTHLUXR"/>
</dbReference>
<organism evidence="8 9">
    <name type="scientific">Blastococcus goldschmidtiae</name>
    <dbReference type="NCBI Taxonomy" id="3075546"/>
    <lineage>
        <taxon>Bacteria</taxon>
        <taxon>Bacillati</taxon>
        <taxon>Actinomycetota</taxon>
        <taxon>Actinomycetes</taxon>
        <taxon>Geodermatophilales</taxon>
        <taxon>Geodermatophilaceae</taxon>
        <taxon>Blastococcus</taxon>
    </lineage>
</organism>